<comment type="caution">
    <text evidence="4">The sequence shown here is derived from an EMBL/GenBank/DDBJ whole genome shotgun (WGS) entry which is preliminary data.</text>
</comment>
<keyword evidence="5" id="KW-1185">Reference proteome</keyword>
<dbReference type="Pfam" id="PF10646">
    <property type="entry name" value="Germane"/>
    <property type="match status" value="1"/>
</dbReference>
<evidence type="ECO:0000256" key="2">
    <source>
        <dbReference type="SAM" id="SignalP"/>
    </source>
</evidence>
<dbReference type="InterPro" id="IPR019606">
    <property type="entry name" value="GerMN"/>
</dbReference>
<dbReference type="RefSeq" id="WP_130347296.1">
    <property type="nucleotide sequence ID" value="NZ_SGWQ01000010.1"/>
</dbReference>
<dbReference type="AlphaFoldDB" id="A0A4Q7KFK2"/>
<dbReference type="PROSITE" id="PS51257">
    <property type="entry name" value="PROKAR_LIPOPROTEIN"/>
    <property type="match status" value="1"/>
</dbReference>
<dbReference type="SMART" id="SM00909">
    <property type="entry name" value="Germane"/>
    <property type="match status" value="1"/>
</dbReference>
<organism evidence="4 5">
    <name type="scientific">Herbihabitans rhizosphaerae</name>
    <dbReference type="NCBI Taxonomy" id="1872711"/>
    <lineage>
        <taxon>Bacteria</taxon>
        <taxon>Bacillati</taxon>
        <taxon>Actinomycetota</taxon>
        <taxon>Actinomycetes</taxon>
        <taxon>Pseudonocardiales</taxon>
        <taxon>Pseudonocardiaceae</taxon>
        <taxon>Herbihabitans</taxon>
    </lineage>
</organism>
<gene>
    <name evidence="4" type="ORF">EV193_110143</name>
</gene>
<feature type="chain" id="PRO_5020750144" evidence="2">
    <location>
        <begin position="23"/>
        <end position="574"/>
    </location>
</feature>
<dbReference type="InterPro" id="IPR059026">
    <property type="entry name" value="LpqB_N"/>
</dbReference>
<dbReference type="InterPro" id="IPR018910">
    <property type="entry name" value="LpqB_C"/>
</dbReference>
<reference evidence="4 5" key="1">
    <citation type="submission" date="2019-02" db="EMBL/GenBank/DDBJ databases">
        <title>Genomic Encyclopedia of Type Strains, Phase IV (KMG-IV): sequencing the most valuable type-strain genomes for metagenomic binning, comparative biology and taxonomic classification.</title>
        <authorList>
            <person name="Goeker M."/>
        </authorList>
    </citation>
    <scope>NUCLEOTIDE SEQUENCE [LARGE SCALE GENOMIC DNA]</scope>
    <source>
        <strain evidence="4 5">DSM 101727</strain>
    </source>
</reference>
<dbReference type="Pfam" id="PF10647">
    <property type="entry name" value="Gmad1"/>
    <property type="match status" value="1"/>
</dbReference>
<dbReference type="Pfam" id="PF25976">
    <property type="entry name" value="LpqB_N"/>
    <property type="match status" value="1"/>
</dbReference>
<evidence type="ECO:0000259" key="3">
    <source>
        <dbReference type="SMART" id="SM00909"/>
    </source>
</evidence>
<dbReference type="OrthoDB" id="3226781at2"/>
<keyword evidence="2" id="KW-0732">Signal</keyword>
<feature type="signal peptide" evidence="2">
    <location>
        <begin position="1"/>
        <end position="22"/>
    </location>
</feature>
<sequence>MTTRSRAAVLLALVFALVTSCANIPEESLPQPVREGNVSNPNAVPQPPKDADPFTLVRNFVMASGDSDQAKGYLTEDARRRWPGDAGLLIVDDTFGTVPPSTSDDTSPNEQTVVLRGRTFGRIGSDKAFIANAGQIDEHVRVVRQQDGQWRITQPPSRYVLTKEEFDSRYTRTDLYFFETSLGVLVPDPRYVPTQPRNGLPARAIDALLSGPSDALRYSLPRPFLPETRANVGYNTNGTLVVNLTKLGEPNADQRNLIAAQIVLSLKDVAATKIRIEADGEPLIADHPDWRVTDVPSYSHVATPRADLPGLLVSTDGRVRSLRDGQPVPGPAGSGEYNVQNAAQSIDGVQLAVVEQTATGARLRVGRFGEQLREVPVAAATLTRPTWQASNAPNGSGELWTVADGNTILRVVRTSQNSWVQTPIDASELFQYGPITELRLSRDGARLAAIAGGKLVVGTVVRTPNSVSVASPRLLQQGMLSDDVVGVDWLDQTRLVAVTSQGGLPVVNVSVDGMQMDRYSSSNLTAPVRGVTAAPSRQVVVIDSEGMWTASDVGQVWRPHPQKWGAGAKVFYPG</sequence>
<evidence type="ECO:0000313" key="5">
    <source>
        <dbReference type="Proteomes" id="UP000294257"/>
    </source>
</evidence>
<dbReference type="SUPFAM" id="SSF82171">
    <property type="entry name" value="DPP6 N-terminal domain-like"/>
    <property type="match status" value="1"/>
</dbReference>
<evidence type="ECO:0000313" key="4">
    <source>
        <dbReference type="EMBL" id="RZS33993.1"/>
    </source>
</evidence>
<name>A0A4Q7KFK2_9PSEU</name>
<proteinExistence type="predicted"/>
<feature type="domain" description="GerMN" evidence="3">
    <location>
        <begin position="201"/>
        <end position="287"/>
    </location>
</feature>
<dbReference type="EMBL" id="SGWQ01000010">
    <property type="protein sequence ID" value="RZS33993.1"/>
    <property type="molecule type" value="Genomic_DNA"/>
</dbReference>
<accession>A0A4Q7KFK2</accession>
<evidence type="ECO:0000256" key="1">
    <source>
        <dbReference type="SAM" id="MobiDB-lite"/>
    </source>
</evidence>
<protein>
    <submittedName>
        <fullName evidence="4">Sporulation and spore germination protein</fullName>
    </submittedName>
</protein>
<feature type="region of interest" description="Disordered" evidence="1">
    <location>
        <begin position="27"/>
        <end position="51"/>
    </location>
</feature>
<dbReference type="Proteomes" id="UP000294257">
    <property type="component" value="Unassembled WGS sequence"/>
</dbReference>